<organism evidence="3 4">
    <name type="scientific">Drosophila kikkawai</name>
    <name type="common">Fruit fly</name>
    <dbReference type="NCBI Taxonomy" id="30033"/>
    <lineage>
        <taxon>Eukaryota</taxon>
        <taxon>Metazoa</taxon>
        <taxon>Ecdysozoa</taxon>
        <taxon>Arthropoda</taxon>
        <taxon>Hexapoda</taxon>
        <taxon>Insecta</taxon>
        <taxon>Pterygota</taxon>
        <taxon>Neoptera</taxon>
        <taxon>Endopterygota</taxon>
        <taxon>Diptera</taxon>
        <taxon>Brachycera</taxon>
        <taxon>Muscomorpha</taxon>
        <taxon>Ephydroidea</taxon>
        <taxon>Drosophilidae</taxon>
        <taxon>Drosophila</taxon>
        <taxon>Sophophora</taxon>
    </lineage>
</organism>
<feature type="compositionally biased region" description="Polar residues" evidence="2">
    <location>
        <begin position="216"/>
        <end position="240"/>
    </location>
</feature>
<dbReference type="GO" id="GO:0098552">
    <property type="term" value="C:side of membrane"/>
    <property type="evidence" value="ECO:0007669"/>
    <property type="project" value="UniProtKB-KW"/>
</dbReference>
<feature type="region of interest" description="Disordered" evidence="2">
    <location>
        <begin position="216"/>
        <end position="246"/>
    </location>
</feature>
<dbReference type="GO" id="GO:0070573">
    <property type="term" value="F:metallodipeptidase activity"/>
    <property type="evidence" value="ECO:0007669"/>
    <property type="project" value="InterPro"/>
</dbReference>
<dbReference type="SUPFAM" id="SSF51556">
    <property type="entry name" value="Metallo-dependent hydrolases"/>
    <property type="match status" value="1"/>
</dbReference>
<sequence>MSSGEWDLRALKALEEEEQREFLALSQKNLFDPLPNPTSETAPTGKPTLTYAQLHPHLLKLPTIDECQLMAVKQQRSAGLRFSRALSLSAHSLSSRTGSAIAGGSSSGLGFGRKLKARLVGAKSSGSLSPGRHSHSYSVSPVYTPPPMRRCATLHHTQPVRKAFKNLQQLQERKRQAAGSHLQRIAGTGKTYWKYGANSTAASIVGQRARQKQQLELESNGSDEVNSEPQEVSEAETGSCSVPLPSKDTNEILRLMLSAASSAVTVTPTAAAVGNGATGGALPMRRYQNVSDVEEDETVAYEAFHQQQQQLASKSFERSAALLRVGSLTAQESDNSPQNSPGRDMQSTTTGGRRMFKSSSLDWPGEAHQQQQQHPQQSQQQQQQHQSLQLQQTANQLELVEQQTKEARYRQREHWDLEHVHFHQDGLGHLPTGATVIDDELEQHIKHCSCSCNHMGYGNSMDYQTTGFGGLPDVTEHSNIRRTLSRQNSISNSDSGGEIASIQKSKVNFGNAISGGVVVGGDIVGLDAKSPTSLNSATAGGGTVGKVKGKASRKTNAGVDGGQKGRRGSWLVALTLVSAICLLAIAATLAYQHFLMAPSRNSHAQRLRIVRRILREVPLVDGHNNYAWNVRKYAHSSLELHLSHDLDHKSLWARPAWAQTDMERLKQGLVSVQVWSAYVPCEAQGLDAVQLALEQIDIVRRLSDMYARETVLATSSQDIVEAHRRGLLASLIGVEGGHTIGSSLGVLRSFYSLGARYLSLTHRCDVSWAGSSASPAEQGLTPFGKAIVREMNRLGMMIDLSHSSDATARDVLQVTRAPVIFSHSAARQLCNSTRNVPDDILRLVAENGGLIMLSFDSEDVACGRQARLQDVIEHIKYVRAIAGIQHIGLGAGYDGIELPPLGLEDVSKYPELLAALLEDHNWSEEDVAMLAGRNFLRIMETVETVRDYWKRAAIQPIEQTEPQPKTQCTYMSS</sequence>
<evidence type="ECO:0000313" key="4">
    <source>
        <dbReference type="RefSeq" id="XP_017021057.1"/>
    </source>
</evidence>
<keyword evidence="1" id="KW-0378">Hydrolase</keyword>
<feature type="compositionally biased region" description="Low complexity" evidence="2">
    <location>
        <begin position="369"/>
        <end position="390"/>
    </location>
</feature>
<keyword evidence="3" id="KW-1185">Reference proteome</keyword>
<dbReference type="InterPro" id="IPR008257">
    <property type="entry name" value="Pept_M19"/>
</dbReference>
<accession>A0A6P4HXI3</accession>
<dbReference type="PROSITE" id="PS51365">
    <property type="entry name" value="RENAL_DIPEPTIDASE_2"/>
    <property type="match status" value="1"/>
</dbReference>
<dbReference type="Gene3D" id="3.20.20.140">
    <property type="entry name" value="Metal-dependent hydrolases"/>
    <property type="match status" value="1"/>
</dbReference>
<evidence type="ECO:0000313" key="3">
    <source>
        <dbReference type="Proteomes" id="UP001652661"/>
    </source>
</evidence>
<keyword evidence="1" id="KW-0479">Metal-binding</keyword>
<dbReference type="PANTHER" id="PTHR10443:SF12">
    <property type="entry name" value="DIPEPTIDASE"/>
    <property type="match status" value="1"/>
</dbReference>
<comment type="cofactor">
    <cofactor evidence="1">
        <name>Zn(2+)</name>
        <dbReference type="ChEBI" id="CHEBI:29105"/>
    </cofactor>
</comment>
<comment type="subunit">
    <text evidence="1">Homodimer; disulfide-linked.</text>
</comment>
<keyword evidence="1" id="KW-0449">Lipoprotein</keyword>
<dbReference type="GO" id="GO:0046872">
    <property type="term" value="F:metal ion binding"/>
    <property type="evidence" value="ECO:0007669"/>
    <property type="project" value="UniProtKB-UniRule"/>
</dbReference>
<comment type="catalytic activity">
    <reaction evidence="1">
        <text>an L-aminoacyl-L-amino acid + H2O = 2 an L-alpha-amino acid</text>
        <dbReference type="Rhea" id="RHEA:48940"/>
        <dbReference type="ChEBI" id="CHEBI:15377"/>
        <dbReference type="ChEBI" id="CHEBI:59869"/>
        <dbReference type="ChEBI" id="CHEBI:77460"/>
        <dbReference type="EC" id="3.4.13.19"/>
    </reaction>
</comment>
<proteinExistence type="inferred from homology"/>
<evidence type="ECO:0000256" key="1">
    <source>
        <dbReference type="RuleBase" id="RU341113"/>
    </source>
</evidence>
<feature type="region of interest" description="Disordered" evidence="2">
    <location>
        <begin position="537"/>
        <end position="561"/>
    </location>
</feature>
<feature type="compositionally biased region" description="Polar residues" evidence="2">
    <location>
        <begin position="329"/>
        <end position="361"/>
    </location>
</feature>
<dbReference type="InterPro" id="IPR032466">
    <property type="entry name" value="Metal_Hydrolase"/>
</dbReference>
<dbReference type="GeneID" id="108073797"/>
<keyword evidence="1" id="KW-0862">Zinc</keyword>
<dbReference type="GO" id="GO:0006508">
    <property type="term" value="P:proteolysis"/>
    <property type="evidence" value="ECO:0007669"/>
    <property type="project" value="UniProtKB-KW"/>
</dbReference>
<dbReference type="EC" id="3.4.13.19" evidence="1"/>
<reference evidence="4" key="1">
    <citation type="submission" date="2025-08" db="UniProtKB">
        <authorList>
            <consortium name="RefSeq"/>
        </authorList>
    </citation>
    <scope>IDENTIFICATION</scope>
    <source>
        <strain evidence="4">14028-0561.14</strain>
        <tissue evidence="4">Whole fly</tissue>
    </source>
</reference>
<keyword evidence="1" id="KW-0482">Metalloprotease</keyword>
<keyword evidence="1" id="KW-0472">Membrane</keyword>
<name>A0A6P4HXI3_DROKI</name>
<comment type="subcellular location">
    <subcellularLocation>
        <location evidence="1">Membrane</location>
        <topology evidence="1">Lipid-anchor</topology>
        <topology evidence="1">GPI-anchor</topology>
    </subcellularLocation>
</comment>
<dbReference type="CDD" id="cd01301">
    <property type="entry name" value="rDP_like"/>
    <property type="match status" value="1"/>
</dbReference>
<keyword evidence="1" id="KW-1015">Disulfide bond</keyword>
<feature type="region of interest" description="Disordered" evidence="2">
    <location>
        <begin position="329"/>
        <end position="390"/>
    </location>
</feature>
<dbReference type="Proteomes" id="UP001652661">
    <property type="component" value="Chromosome 3L"/>
</dbReference>
<comment type="similarity">
    <text evidence="1">Belongs to the metallo-dependent hydrolases superfamily. Peptidase M19 family.</text>
</comment>
<dbReference type="PANTHER" id="PTHR10443">
    <property type="entry name" value="MICROSOMAL DIPEPTIDASE"/>
    <property type="match status" value="1"/>
</dbReference>
<dbReference type="RefSeq" id="XP_017021057.1">
    <property type="nucleotide sequence ID" value="XM_017165568.3"/>
</dbReference>
<keyword evidence="1" id="KW-0336">GPI-anchor</keyword>
<dbReference type="AlphaFoldDB" id="A0A6P4HXI3"/>
<keyword evidence="1" id="KW-0224">Dipeptidase</keyword>
<gene>
    <name evidence="4" type="primary">LOC108073797</name>
</gene>
<protein>
    <recommendedName>
        <fullName evidence="1">Dipeptidase</fullName>
        <ecNumber evidence="1">3.4.13.19</ecNumber>
    </recommendedName>
</protein>
<evidence type="ECO:0000256" key="2">
    <source>
        <dbReference type="SAM" id="MobiDB-lite"/>
    </source>
</evidence>
<dbReference type="OrthoDB" id="445695at2759"/>
<keyword evidence="1" id="KW-0645">Protease</keyword>
<dbReference type="Pfam" id="PF01244">
    <property type="entry name" value="Peptidase_M19"/>
    <property type="match status" value="1"/>
</dbReference>
<keyword evidence="1" id="KW-0325">Glycoprotein</keyword>